<name>A0AAE1GGY1_PETCI</name>
<evidence type="ECO:0000259" key="2">
    <source>
        <dbReference type="Pfam" id="PF13843"/>
    </source>
</evidence>
<sequence length="122" mass="14087">MDDDDDDDDDDVDERTAPLIKTATKTSKKKVARPTTWRKVDISNTPFPTYTHPTSGCIESPYQYFKRYFSPQLISNITYQTNLYATQKDVNTSFTTCDDEVMNFVSILIFMVICKLPTVEDY</sequence>
<feature type="domain" description="PiggyBac transposable element-derived protein" evidence="2">
    <location>
        <begin position="60"/>
        <end position="122"/>
    </location>
</feature>
<dbReference type="GO" id="GO:0043565">
    <property type="term" value="F:sequence-specific DNA binding"/>
    <property type="evidence" value="ECO:0007669"/>
    <property type="project" value="TreeGrafter"/>
</dbReference>
<dbReference type="EMBL" id="JAWQEG010000495">
    <property type="protein sequence ID" value="KAK3889338.1"/>
    <property type="molecule type" value="Genomic_DNA"/>
</dbReference>
<gene>
    <name evidence="3" type="ORF">Pcinc_006655</name>
</gene>
<keyword evidence="4" id="KW-1185">Reference proteome</keyword>
<protein>
    <recommendedName>
        <fullName evidence="2">PiggyBac transposable element-derived protein domain-containing protein</fullName>
    </recommendedName>
</protein>
<comment type="caution">
    <text evidence="3">The sequence shown here is derived from an EMBL/GenBank/DDBJ whole genome shotgun (WGS) entry which is preliminary data.</text>
</comment>
<dbReference type="AlphaFoldDB" id="A0AAE1GGY1"/>
<reference evidence="3" key="1">
    <citation type="submission" date="2023-10" db="EMBL/GenBank/DDBJ databases">
        <title>Genome assemblies of two species of porcelain crab, Petrolisthes cinctipes and Petrolisthes manimaculis (Anomura: Porcellanidae).</title>
        <authorList>
            <person name="Angst P."/>
        </authorList>
    </citation>
    <scope>NUCLEOTIDE SEQUENCE</scope>
    <source>
        <strain evidence="3">PB745_01</strain>
        <tissue evidence="3">Gill</tissue>
    </source>
</reference>
<dbReference type="InterPro" id="IPR029526">
    <property type="entry name" value="PGBD"/>
</dbReference>
<evidence type="ECO:0000256" key="1">
    <source>
        <dbReference type="SAM" id="MobiDB-lite"/>
    </source>
</evidence>
<dbReference type="PANTHER" id="PTHR47055:SF3">
    <property type="entry name" value="PHORBOL-ESTER_DAG-TYPE DOMAIN-CONTAINING PROTEIN"/>
    <property type="match status" value="1"/>
</dbReference>
<feature type="region of interest" description="Disordered" evidence="1">
    <location>
        <begin position="1"/>
        <end position="26"/>
    </location>
</feature>
<feature type="compositionally biased region" description="Acidic residues" evidence="1">
    <location>
        <begin position="1"/>
        <end position="13"/>
    </location>
</feature>
<dbReference type="PANTHER" id="PTHR47055">
    <property type="entry name" value="DDE_TNP_1_7 DOMAIN-CONTAINING PROTEIN"/>
    <property type="match status" value="1"/>
</dbReference>
<evidence type="ECO:0000313" key="3">
    <source>
        <dbReference type="EMBL" id="KAK3889338.1"/>
    </source>
</evidence>
<evidence type="ECO:0000313" key="4">
    <source>
        <dbReference type="Proteomes" id="UP001286313"/>
    </source>
</evidence>
<accession>A0AAE1GGY1</accession>
<dbReference type="Pfam" id="PF13843">
    <property type="entry name" value="DDE_Tnp_1_7"/>
    <property type="match status" value="1"/>
</dbReference>
<proteinExistence type="predicted"/>
<dbReference type="Proteomes" id="UP001286313">
    <property type="component" value="Unassembled WGS sequence"/>
</dbReference>
<organism evidence="3 4">
    <name type="scientific">Petrolisthes cinctipes</name>
    <name type="common">Flat porcelain crab</name>
    <dbReference type="NCBI Taxonomy" id="88211"/>
    <lineage>
        <taxon>Eukaryota</taxon>
        <taxon>Metazoa</taxon>
        <taxon>Ecdysozoa</taxon>
        <taxon>Arthropoda</taxon>
        <taxon>Crustacea</taxon>
        <taxon>Multicrustacea</taxon>
        <taxon>Malacostraca</taxon>
        <taxon>Eumalacostraca</taxon>
        <taxon>Eucarida</taxon>
        <taxon>Decapoda</taxon>
        <taxon>Pleocyemata</taxon>
        <taxon>Anomura</taxon>
        <taxon>Galatheoidea</taxon>
        <taxon>Porcellanidae</taxon>
        <taxon>Petrolisthes</taxon>
    </lineage>
</organism>
<dbReference type="InterPro" id="IPR052638">
    <property type="entry name" value="PiggyBac_TE-derived"/>
</dbReference>